<reference evidence="5" key="1">
    <citation type="journal article" date="2017" name="Gigascience">
        <title>The first near-complete assembly of the hexaploid bread wheat genome, Triticum aestivum.</title>
        <authorList>
            <person name="Zimin A.V."/>
            <person name="Puiu D."/>
            <person name="Hall R."/>
            <person name="Kingan S."/>
            <person name="Clavijo B.J."/>
            <person name="Salzberg S.L."/>
        </authorList>
    </citation>
    <scope>NUCLEOTIDE SEQUENCE</scope>
    <source>
        <tissue evidence="5">Leaf</tissue>
    </source>
</reference>
<evidence type="ECO:0000259" key="4">
    <source>
        <dbReference type="PROSITE" id="PS50891"/>
    </source>
</evidence>
<feature type="region of interest" description="Disordered" evidence="3">
    <location>
        <begin position="251"/>
        <end position="273"/>
    </location>
</feature>
<organism evidence="5">
    <name type="scientific">Triticum aestivum</name>
    <name type="common">Wheat</name>
    <dbReference type="NCBI Taxonomy" id="4565"/>
    <lineage>
        <taxon>Eukaryota</taxon>
        <taxon>Viridiplantae</taxon>
        <taxon>Streptophyta</taxon>
        <taxon>Embryophyta</taxon>
        <taxon>Tracheophyta</taxon>
        <taxon>Spermatophyta</taxon>
        <taxon>Magnoliopsida</taxon>
        <taxon>Liliopsida</taxon>
        <taxon>Poales</taxon>
        <taxon>Poaceae</taxon>
        <taxon>BOP clade</taxon>
        <taxon>Pooideae</taxon>
        <taxon>Triticodae</taxon>
        <taxon>Triticeae</taxon>
        <taxon>Triticinae</taxon>
        <taxon>Triticum</taxon>
    </lineage>
</organism>
<proteinExistence type="inferred from homology"/>
<comment type="caution">
    <text evidence="5">The sequence shown here is derived from an EMBL/GenBank/DDBJ whole genome shotgun (WGS) entry which is preliminary data.</text>
</comment>
<dbReference type="PANTHER" id="PTHR31301">
    <property type="entry name" value="LOB DOMAIN-CONTAINING PROTEIN 4-RELATED"/>
    <property type="match status" value="1"/>
</dbReference>
<protein>
    <recommendedName>
        <fullName evidence="4">LOB domain-containing protein</fullName>
    </recommendedName>
</protein>
<evidence type="ECO:0000256" key="1">
    <source>
        <dbReference type="ARBA" id="ARBA00005474"/>
    </source>
</evidence>
<feature type="coiled-coil region" evidence="2">
    <location>
        <begin position="216"/>
        <end position="243"/>
    </location>
</feature>
<comment type="similarity">
    <text evidence="1">Belongs to the LOB domain-containing protein family.</text>
</comment>
<dbReference type="Proteomes" id="UP000815260">
    <property type="component" value="Chromosome 4D"/>
</dbReference>
<dbReference type="AlphaFoldDB" id="A0A9R1GS54"/>
<reference evidence="5" key="2">
    <citation type="submission" date="2020-03" db="EMBL/GenBank/DDBJ databases">
        <title>The second near-complete assembly of the hexaploid bread wheat (Triticum aestivum) genome.</title>
        <authorList>
            <person name="Zimin A.V."/>
            <person name="Puiu D."/>
            <person name="Shumante A."/>
            <person name="Alonge M."/>
            <person name="Salzberg S.L."/>
        </authorList>
    </citation>
    <scope>NUCLEOTIDE SEQUENCE</scope>
    <source>
        <tissue evidence="5">Leaf</tissue>
    </source>
</reference>
<accession>A0A9R1GS54</accession>
<dbReference type="PANTHER" id="PTHR31301:SF58">
    <property type="entry name" value="LOB DOMAIN-CONTAINING PROTEIN 3"/>
    <property type="match status" value="1"/>
</dbReference>
<dbReference type="OrthoDB" id="2020166at2759"/>
<gene>
    <name evidence="5" type="ORF">CFC21_060117</name>
</gene>
<dbReference type="Pfam" id="PF03195">
    <property type="entry name" value="LOB"/>
    <property type="match status" value="1"/>
</dbReference>
<feature type="domain" description="LOB" evidence="4">
    <location>
        <begin position="136"/>
        <end position="237"/>
    </location>
</feature>
<dbReference type="PROSITE" id="PS50891">
    <property type="entry name" value="LOB"/>
    <property type="match status" value="1"/>
</dbReference>
<sequence>GAMGRVKGDESINGRSRQEERNRITRGAGRCIMLVLRTGTAAAPSLSRQLLLPHPRKKKKKNFSLLTVGLCALQCRASSILSKRLPLPFHDATQARPAPVPYNQGGIAFAFHLPTTNLAEEEAARQGMKEAAAGVSPCAACKLLRRRCSPGCVFAPYFPSGEPHRFASVHKVFGASNISKLLQEIPAEHRGDAVSSLVYEANARVRDPIYGCVGAITSLQRQVESLQTQLALAQAEMVRLRMANAYGAARHNGGGSTASGSPSSMSSPTKTADHHDMAVDQSGVMELELECSRFWAY</sequence>
<keyword evidence="2" id="KW-0175">Coiled coil</keyword>
<feature type="non-terminal residue" evidence="5">
    <location>
        <position position="1"/>
    </location>
</feature>
<feature type="compositionally biased region" description="Low complexity" evidence="3">
    <location>
        <begin position="258"/>
        <end position="267"/>
    </location>
</feature>
<evidence type="ECO:0000313" key="5">
    <source>
        <dbReference type="EMBL" id="KAF7051938.1"/>
    </source>
</evidence>
<evidence type="ECO:0000256" key="3">
    <source>
        <dbReference type="SAM" id="MobiDB-lite"/>
    </source>
</evidence>
<dbReference type="EMBL" id="CM022222">
    <property type="protein sequence ID" value="KAF7051938.1"/>
    <property type="molecule type" value="Genomic_DNA"/>
</dbReference>
<dbReference type="InterPro" id="IPR004883">
    <property type="entry name" value="LOB"/>
</dbReference>
<evidence type="ECO:0000256" key="2">
    <source>
        <dbReference type="SAM" id="Coils"/>
    </source>
</evidence>
<feature type="region of interest" description="Disordered" evidence="3">
    <location>
        <begin position="1"/>
        <end position="23"/>
    </location>
</feature>
<name>A0A9R1GS54_WHEAT</name>